<name>A0ABX0GNT5_9ACTN</name>
<comment type="caution">
    <text evidence="4">The sequence shown here is derived from an EMBL/GenBank/DDBJ whole genome shotgun (WGS) entry which is preliminary data.</text>
</comment>
<proteinExistence type="inferred from homology"/>
<dbReference type="Gene3D" id="3.90.550.10">
    <property type="entry name" value="Spore Coat Polysaccharide Biosynthesis Protein SpsA, Chain A"/>
    <property type="match status" value="1"/>
</dbReference>
<feature type="domain" description="Glycosyltransferase 2-like" evidence="3">
    <location>
        <begin position="47"/>
        <end position="184"/>
    </location>
</feature>
<dbReference type="InterPro" id="IPR029044">
    <property type="entry name" value="Nucleotide-diphossugar_trans"/>
</dbReference>
<gene>
    <name evidence="4" type="ORF">G9H71_01675</name>
</gene>
<feature type="region of interest" description="Disordered" evidence="2">
    <location>
        <begin position="1"/>
        <end position="27"/>
    </location>
</feature>
<sequence>MRPSLGPPGPPRARTRRSRQSSVRRCPAPAGLTAGRVLAVESRDVDVILPCRDEAAALPRALRGLPQGWRPIVVDNGSRDGTAEVARRLGALVVSEPVPGYGAAVHAGLLAASRRWVATMDADGSMEGSDLARVAAAVLAGRADIGVGRRVPVHGRAWPWHARAGTALTAARLRRRGAPVHDIAPMRFAARETLLALGVADRRMGYPVELLRRAAEQGLRFSEVHIAYGPRASGTRSKVSGSLRGSVLAAVDFTAALR</sequence>
<dbReference type="Pfam" id="PF00535">
    <property type="entry name" value="Glycos_transf_2"/>
    <property type="match status" value="1"/>
</dbReference>
<dbReference type="InterPro" id="IPR001173">
    <property type="entry name" value="Glyco_trans_2-like"/>
</dbReference>
<dbReference type="PANTHER" id="PTHR48090">
    <property type="entry name" value="UNDECAPRENYL-PHOSPHATE 4-DEOXY-4-FORMAMIDO-L-ARABINOSE TRANSFERASE-RELATED"/>
    <property type="match status" value="1"/>
</dbReference>
<dbReference type="Proteomes" id="UP000800981">
    <property type="component" value="Unassembled WGS sequence"/>
</dbReference>
<feature type="compositionally biased region" description="Pro residues" evidence="2">
    <location>
        <begin position="1"/>
        <end position="11"/>
    </location>
</feature>
<protein>
    <submittedName>
        <fullName evidence="4">Glycosyltransferase family 2 protein</fullName>
    </submittedName>
</protein>
<accession>A0ABX0GNT5</accession>
<dbReference type="EMBL" id="JAANNP010000001">
    <property type="protein sequence ID" value="NHC12492.1"/>
    <property type="molecule type" value="Genomic_DNA"/>
</dbReference>
<keyword evidence="5" id="KW-1185">Reference proteome</keyword>
<evidence type="ECO:0000256" key="1">
    <source>
        <dbReference type="ARBA" id="ARBA00006739"/>
    </source>
</evidence>
<evidence type="ECO:0000259" key="3">
    <source>
        <dbReference type="Pfam" id="PF00535"/>
    </source>
</evidence>
<evidence type="ECO:0000313" key="4">
    <source>
        <dbReference type="EMBL" id="NHC12492.1"/>
    </source>
</evidence>
<dbReference type="SUPFAM" id="SSF53448">
    <property type="entry name" value="Nucleotide-diphospho-sugar transferases"/>
    <property type="match status" value="1"/>
</dbReference>
<dbReference type="CDD" id="cd04179">
    <property type="entry name" value="DPM_DPG-synthase_like"/>
    <property type="match status" value="1"/>
</dbReference>
<dbReference type="InterPro" id="IPR050256">
    <property type="entry name" value="Glycosyltransferase_2"/>
</dbReference>
<evidence type="ECO:0000313" key="5">
    <source>
        <dbReference type="Proteomes" id="UP000800981"/>
    </source>
</evidence>
<evidence type="ECO:0000256" key="2">
    <source>
        <dbReference type="SAM" id="MobiDB-lite"/>
    </source>
</evidence>
<dbReference type="PANTHER" id="PTHR48090:SF7">
    <property type="entry name" value="RFBJ PROTEIN"/>
    <property type="match status" value="1"/>
</dbReference>
<reference evidence="4 5" key="1">
    <citation type="submission" date="2020-03" db="EMBL/GenBank/DDBJ databases">
        <title>Two novel Motilibacter sp.</title>
        <authorList>
            <person name="Liu S."/>
        </authorList>
    </citation>
    <scope>NUCLEOTIDE SEQUENCE [LARGE SCALE GENOMIC DNA]</scope>
    <source>
        <strain evidence="4 5">E257</strain>
    </source>
</reference>
<organism evidence="4 5">
    <name type="scientific">Motilibacter deserti</name>
    <dbReference type="NCBI Taxonomy" id="2714956"/>
    <lineage>
        <taxon>Bacteria</taxon>
        <taxon>Bacillati</taxon>
        <taxon>Actinomycetota</taxon>
        <taxon>Actinomycetes</taxon>
        <taxon>Motilibacterales</taxon>
        <taxon>Motilibacteraceae</taxon>
        <taxon>Motilibacter</taxon>
    </lineage>
</organism>
<comment type="similarity">
    <text evidence="1">Belongs to the glycosyltransferase 2 family.</text>
</comment>